<feature type="transmembrane region" description="Helical" evidence="12">
    <location>
        <begin position="440"/>
        <end position="461"/>
    </location>
</feature>
<gene>
    <name evidence="14" type="primary">GHSR-L</name>
    <name evidence="14" type="ORF">Hamer_G020377</name>
</gene>
<feature type="transmembrane region" description="Helical" evidence="12">
    <location>
        <begin position="600"/>
        <end position="624"/>
    </location>
</feature>
<sequence>MGWLRHRWKYLAGITLVVATVAILILTKSLSEVTRGFHEKSHKSSDDSPDAHPSRLVQEGGGGRSGDVLNTRFGNVRAFKDGGGGRSNRMESLKFQVDFVADDDEDKDAERTRKVGSFVTEKQSLSFNLRQQLDPETSSRPPTTTYTSIAVEGSYSNDSVDLGSDSNYTTGMNNPTDDVYPDYEYYYDDEDNILPTLREISFTRTLFFCEYIYSAMYGEYTNFTDTVIPYGNASLSVVSDEKFLNVCLPFYLRFNTGECEKKNRITVCQSDEIAFLHPHGCWRPSSDDVLFEKLLAATLLQEDEVCFQAVCDGSFRVVERVVQGILVLLISPHTTQGANASCYKYVQEYYAGGPFGSEAVYMTKNIYWSSCFIEYDVLWTREPEPLGLVRAWSYLPPQCRAGESLLVTLVVCVVVSGVTGNILVLVVTARGGHRGEPSNLFRTSLALADLILCLFVLLPSLNVQLSIIDGKMLDPQFHNQYDNIKETPHLTGTRSTRIVVDGGYQLFSAMLTSSCSIISLLTLFALSFERFIVTVKSIQRKILFTRPRVQGFIVTTWATSLLTVLALMHSDGGNVALWYSFYKLSFGVSPQGLRVTLPTVMAILGIVCLLTVVFSLLAVCRYTIQKARKAAEMRELGETDLDQSKEKPIGVLTIMVLMTIFFVFSTTLAFVASVLQLSAASVPRVELVCYLCWWGFLAAASWNPWLYHLPSQHFRHDVIAIITSLVPRSMRDQSWLRSLIPQRWRKDTSPSDGVDIELNTVKKKSKKSTKTLPGMRNKQFRSVVI</sequence>
<comment type="similarity">
    <text evidence="2">Belongs to the G-protein coupled receptor 1 family.</text>
</comment>
<dbReference type="CDD" id="cd00637">
    <property type="entry name" value="7tm_classA_rhodopsin-like"/>
    <property type="match status" value="1"/>
</dbReference>
<comment type="caution">
    <text evidence="14">The sequence shown here is derived from an EMBL/GenBank/DDBJ whole genome shotgun (WGS) entry which is preliminary data.</text>
</comment>
<keyword evidence="15" id="KW-1185">Reference proteome</keyword>
<comment type="subcellular location">
    <subcellularLocation>
        <location evidence="1">Cell membrane</location>
        <topology evidence="1">Multi-pass membrane protein</topology>
    </subcellularLocation>
</comment>
<dbReference type="InterPro" id="IPR017452">
    <property type="entry name" value="GPCR_Rhodpsn_7TM"/>
</dbReference>
<feature type="transmembrane region" description="Helical" evidence="12">
    <location>
        <begin position="405"/>
        <end position="428"/>
    </location>
</feature>
<keyword evidence="10" id="KW-0807">Transducer</keyword>
<dbReference type="EMBL" id="JAHLQT010036764">
    <property type="protein sequence ID" value="KAG7157831.1"/>
    <property type="molecule type" value="Genomic_DNA"/>
</dbReference>
<keyword evidence="8 14" id="KW-0675">Receptor</keyword>
<keyword evidence="6" id="KW-0297">G-protein coupled receptor</keyword>
<dbReference type="Proteomes" id="UP000747542">
    <property type="component" value="Unassembled WGS sequence"/>
</dbReference>
<dbReference type="PANTHER" id="PTHR24246">
    <property type="entry name" value="OLFACTORY RECEPTOR AND ADENOSINE RECEPTOR"/>
    <property type="match status" value="1"/>
</dbReference>
<dbReference type="AlphaFoldDB" id="A0A8J5JIJ1"/>
<dbReference type="GO" id="GO:0005886">
    <property type="term" value="C:plasma membrane"/>
    <property type="evidence" value="ECO:0007669"/>
    <property type="project" value="UniProtKB-SubCell"/>
</dbReference>
<evidence type="ECO:0000313" key="15">
    <source>
        <dbReference type="Proteomes" id="UP000747542"/>
    </source>
</evidence>
<reference evidence="14" key="1">
    <citation type="journal article" date="2021" name="Sci. Adv.">
        <title>The American lobster genome reveals insights on longevity, neural, and immune adaptations.</title>
        <authorList>
            <person name="Polinski J.M."/>
            <person name="Zimin A.V."/>
            <person name="Clark K.F."/>
            <person name="Kohn A.B."/>
            <person name="Sadowski N."/>
            <person name="Timp W."/>
            <person name="Ptitsyn A."/>
            <person name="Khanna P."/>
            <person name="Romanova D.Y."/>
            <person name="Williams P."/>
            <person name="Greenwood S.J."/>
            <person name="Moroz L.L."/>
            <person name="Walt D.R."/>
            <person name="Bodnar A.G."/>
        </authorList>
    </citation>
    <scope>NUCLEOTIDE SEQUENCE</scope>
    <source>
        <strain evidence="14">GMGI-L3</strain>
    </source>
</reference>
<keyword evidence="9" id="KW-0325">Glycoprotein</keyword>
<evidence type="ECO:0000256" key="12">
    <source>
        <dbReference type="SAM" id="Phobius"/>
    </source>
</evidence>
<protein>
    <submittedName>
        <fullName evidence="14">Growth hormone secretagogue receptor type 1-like</fullName>
    </submittedName>
</protein>
<proteinExistence type="inferred from homology"/>
<evidence type="ECO:0000259" key="13">
    <source>
        <dbReference type="PROSITE" id="PS50262"/>
    </source>
</evidence>
<feature type="transmembrane region" description="Helical" evidence="12">
    <location>
        <begin position="549"/>
        <end position="568"/>
    </location>
</feature>
<feature type="domain" description="G-protein coupled receptors family 1 profile" evidence="13">
    <location>
        <begin position="420"/>
        <end position="707"/>
    </location>
</feature>
<dbReference type="GO" id="GO:0004930">
    <property type="term" value="F:G protein-coupled receptor activity"/>
    <property type="evidence" value="ECO:0007669"/>
    <property type="project" value="UniProtKB-KW"/>
</dbReference>
<dbReference type="OrthoDB" id="6380373at2759"/>
<dbReference type="InterPro" id="IPR000276">
    <property type="entry name" value="GPCR_Rhodpsn"/>
</dbReference>
<keyword evidence="3" id="KW-1003">Cell membrane</keyword>
<evidence type="ECO:0000256" key="10">
    <source>
        <dbReference type="ARBA" id="ARBA00023224"/>
    </source>
</evidence>
<dbReference type="SUPFAM" id="SSF81321">
    <property type="entry name" value="Family A G protein-coupled receptor-like"/>
    <property type="match status" value="1"/>
</dbReference>
<evidence type="ECO:0000256" key="3">
    <source>
        <dbReference type="ARBA" id="ARBA00022475"/>
    </source>
</evidence>
<organism evidence="14 15">
    <name type="scientific">Homarus americanus</name>
    <name type="common">American lobster</name>
    <dbReference type="NCBI Taxonomy" id="6706"/>
    <lineage>
        <taxon>Eukaryota</taxon>
        <taxon>Metazoa</taxon>
        <taxon>Ecdysozoa</taxon>
        <taxon>Arthropoda</taxon>
        <taxon>Crustacea</taxon>
        <taxon>Multicrustacea</taxon>
        <taxon>Malacostraca</taxon>
        <taxon>Eumalacostraca</taxon>
        <taxon>Eucarida</taxon>
        <taxon>Decapoda</taxon>
        <taxon>Pleocyemata</taxon>
        <taxon>Astacidea</taxon>
        <taxon>Nephropoidea</taxon>
        <taxon>Nephropidae</taxon>
        <taxon>Homarus</taxon>
    </lineage>
</organism>
<keyword evidence="7 12" id="KW-0472">Membrane</keyword>
<dbReference type="PROSITE" id="PS50262">
    <property type="entry name" value="G_PROTEIN_RECEP_F1_2"/>
    <property type="match status" value="1"/>
</dbReference>
<evidence type="ECO:0000313" key="14">
    <source>
        <dbReference type="EMBL" id="KAG7157831.1"/>
    </source>
</evidence>
<accession>A0A8J5JIJ1</accession>
<evidence type="ECO:0000256" key="8">
    <source>
        <dbReference type="ARBA" id="ARBA00023170"/>
    </source>
</evidence>
<evidence type="ECO:0000256" key="7">
    <source>
        <dbReference type="ARBA" id="ARBA00023136"/>
    </source>
</evidence>
<name>A0A8J5JIJ1_HOMAM</name>
<dbReference type="PANTHER" id="PTHR24246:SF27">
    <property type="entry name" value="ADENOSINE RECEPTOR, ISOFORM A"/>
    <property type="match status" value="1"/>
</dbReference>
<evidence type="ECO:0000256" key="5">
    <source>
        <dbReference type="ARBA" id="ARBA00022989"/>
    </source>
</evidence>
<dbReference type="Pfam" id="PF00001">
    <property type="entry name" value="7tm_1"/>
    <property type="match status" value="1"/>
</dbReference>
<evidence type="ECO:0000256" key="6">
    <source>
        <dbReference type="ARBA" id="ARBA00023040"/>
    </source>
</evidence>
<keyword evidence="5 12" id="KW-1133">Transmembrane helix</keyword>
<evidence type="ECO:0000256" key="1">
    <source>
        <dbReference type="ARBA" id="ARBA00004651"/>
    </source>
</evidence>
<feature type="transmembrane region" description="Helical" evidence="12">
    <location>
        <begin position="687"/>
        <end position="707"/>
    </location>
</feature>
<evidence type="ECO:0000256" key="2">
    <source>
        <dbReference type="ARBA" id="ARBA00010663"/>
    </source>
</evidence>
<feature type="transmembrane region" description="Helical" evidence="12">
    <location>
        <begin position="649"/>
        <end position="675"/>
    </location>
</feature>
<feature type="transmembrane region" description="Helical" evidence="12">
    <location>
        <begin position="506"/>
        <end position="528"/>
    </location>
</feature>
<evidence type="ECO:0000256" key="4">
    <source>
        <dbReference type="ARBA" id="ARBA00022692"/>
    </source>
</evidence>
<feature type="region of interest" description="Disordered" evidence="11">
    <location>
        <begin position="37"/>
        <end position="69"/>
    </location>
</feature>
<evidence type="ECO:0000256" key="9">
    <source>
        <dbReference type="ARBA" id="ARBA00023180"/>
    </source>
</evidence>
<keyword evidence="4 12" id="KW-0812">Transmembrane</keyword>
<evidence type="ECO:0000256" key="11">
    <source>
        <dbReference type="SAM" id="MobiDB-lite"/>
    </source>
</evidence>
<feature type="compositionally biased region" description="Basic and acidic residues" evidence="11">
    <location>
        <begin position="37"/>
        <end position="53"/>
    </location>
</feature>